<organism evidence="1 2">
    <name type="scientific">Camellia lanceoleosa</name>
    <dbReference type="NCBI Taxonomy" id="1840588"/>
    <lineage>
        <taxon>Eukaryota</taxon>
        <taxon>Viridiplantae</taxon>
        <taxon>Streptophyta</taxon>
        <taxon>Embryophyta</taxon>
        <taxon>Tracheophyta</taxon>
        <taxon>Spermatophyta</taxon>
        <taxon>Magnoliopsida</taxon>
        <taxon>eudicotyledons</taxon>
        <taxon>Gunneridae</taxon>
        <taxon>Pentapetalae</taxon>
        <taxon>asterids</taxon>
        <taxon>Ericales</taxon>
        <taxon>Theaceae</taxon>
        <taxon>Camellia</taxon>
    </lineage>
</organism>
<dbReference type="EMBL" id="CM045768">
    <property type="protein sequence ID" value="KAI7982902.1"/>
    <property type="molecule type" value="Genomic_DNA"/>
</dbReference>
<sequence>MDRNIDGDVTQYNFGLVLKETILNLGPTFIKVGQSLSTRPDIIGATIDGFDVAVKVQRPNLRHVVV</sequence>
<comment type="caution">
    <text evidence="1">The sequence shown here is derived from an EMBL/GenBank/DDBJ whole genome shotgun (WGS) entry which is preliminary data.</text>
</comment>
<dbReference type="Proteomes" id="UP001060215">
    <property type="component" value="Chromosome 11"/>
</dbReference>
<keyword evidence="2" id="KW-1185">Reference proteome</keyword>
<proteinExistence type="predicted"/>
<evidence type="ECO:0000313" key="2">
    <source>
        <dbReference type="Proteomes" id="UP001060215"/>
    </source>
</evidence>
<accession>A0ACC0F2N9</accession>
<name>A0ACC0F2N9_9ERIC</name>
<protein>
    <submittedName>
        <fullName evidence="1">Uncharacterized protein sll0005</fullName>
    </submittedName>
</protein>
<reference evidence="1 2" key="1">
    <citation type="journal article" date="2022" name="Plant J.">
        <title>Chromosome-level genome of Camellia lanceoleosa provides a valuable resource for understanding genome evolution and self-incompatibility.</title>
        <authorList>
            <person name="Gong W."/>
            <person name="Xiao S."/>
            <person name="Wang L."/>
            <person name="Liao Z."/>
            <person name="Chang Y."/>
            <person name="Mo W."/>
            <person name="Hu G."/>
            <person name="Li W."/>
            <person name="Zhao G."/>
            <person name="Zhu H."/>
            <person name="Hu X."/>
            <person name="Ji K."/>
            <person name="Xiang X."/>
            <person name="Song Q."/>
            <person name="Yuan D."/>
            <person name="Jin S."/>
            <person name="Zhang L."/>
        </authorList>
    </citation>
    <scope>NUCLEOTIDE SEQUENCE [LARGE SCALE GENOMIC DNA]</scope>
    <source>
        <strain evidence="1">SQ_2022a</strain>
    </source>
</reference>
<gene>
    <name evidence="1" type="ORF">LOK49_LG15G00971</name>
</gene>
<evidence type="ECO:0000313" key="1">
    <source>
        <dbReference type="EMBL" id="KAI7982902.1"/>
    </source>
</evidence>